<dbReference type="PANTHER" id="PTHR19959">
    <property type="entry name" value="KINESIN LIGHT CHAIN"/>
    <property type="match status" value="1"/>
</dbReference>
<dbReference type="InterPro" id="IPR024983">
    <property type="entry name" value="CHAT_dom"/>
</dbReference>
<sequence length="1204" mass="134618">MTCTFVQVTNRVEVQTLGPVTILASNLGTRKPLLHSPSSLKALPALVAPHMEPESSSMEQTFTNSQGRAVPSTAVAESSYTTQQSRLERVLQSYRDTNDPDLLEEIIQTARKVLEASTEDNAKLLHTLAWALYKRYKEVIDDYGDLEEAMKLKRKAIEASPSGSMDRQRFSYWLALQLGDYFYHTRNLGDVDEAIGLIKSSLEKFPDESPTKAAHMANLGILLKEKYSVLRVDDDFESGCKSLETAIASSSEDQNTIATWLEKLADLYDAKHGNSGRLEDLETVCRLRRDSLSATADDRERDKLARQIQLARTLYELFEETRNLSELQESITLTRETVAVTPEDDPEWLDRIRKLNVAIYILYHETGDSKDLEEAINVVKRYLEKGSKDHPHWSEQLSNYSNYLDSLHSRTGDLAHLEEAVEFGRMSLKDIPKNSPNLQIVLGNLSIVLSRRSMIRGSMVDLEESVSYARTALEVTPSDCPSRYIQLHNLGSMLLKRFSRNQENVSDLNQGIALLREALTSISSTNPEIESILSRLASALDTRHDKFGSSDDLEEGIEIARKAIASMGNPFVERPTSISTLAALLKKRFRAGGSLDDIIEAIAISQKTFESMPEDSPFRTDLWTTLGDLFATKFGTTWVTSDLEEAVRSYRCAVEHPTGNILRRIIAATSVMPLCLSLQDAYDIGRTAIDLVPGIATARSLETGDRQHLLSFARGLAASVTGAAIRLKKDPSEALAILEQGRGILGSSLDDIRTDIKELQQAFPQLAERFMRLHEELESSTGSHFSDELGEDRGLRRRNAAENFDDLLDEIRKKPGFEDFLGPLTTDQIRAAAAYGPIVVINSSWMGCEGIVIERERITSMVFKDLDDGELMERAEGFDLGTPDMLEWLWDTITGRVLEALGFTETPPSHQEWPHAWWIPTGPLSRFPLHASGRHRERSGKAVMDRVISSYSPSLRALVHGRRQRVVTAGPAKALLIDAEYTENHPHLPQARAEIKVVSKICESMAIRPVSVGQSKQDMLSGLRNCKIFHFAGHGYTNGDDPSKSHLCLSDTSDPLTVGDILKLNLHEASPFLAYLSACSTGRVQDDKFIDESIHLISAFQLAGFRHVIGTLWKVRDKHCVDVARVTYEAIREGGMTDDSVCRGLHKATRMLRDSWLEGFDKKRERLVQGDEKGTRDVIPCDDEEEIIVGLVPAYWVPYVHFGV</sequence>
<keyword evidence="2" id="KW-0689">Ribosomal protein</keyword>
<dbReference type="Proteomes" id="UP000320707">
    <property type="component" value="Unassembled WGS sequence"/>
</dbReference>
<dbReference type="PANTHER" id="PTHR19959:SF119">
    <property type="entry name" value="FUNGAL LIPASE-LIKE DOMAIN-CONTAINING PROTEIN"/>
    <property type="match status" value="1"/>
</dbReference>
<name>A0A559LGF9_FUSOC</name>
<feature type="domain" description="CHAT" evidence="1">
    <location>
        <begin position="885"/>
        <end position="1201"/>
    </location>
</feature>
<accession>A0A559LGF9</accession>
<dbReference type="EMBL" id="SRMI01000004">
    <property type="protein sequence ID" value="TVY72852.1"/>
    <property type="molecule type" value="Genomic_DNA"/>
</dbReference>
<dbReference type="GO" id="GO:0005840">
    <property type="term" value="C:ribosome"/>
    <property type="evidence" value="ECO:0007669"/>
    <property type="project" value="UniProtKB-KW"/>
</dbReference>
<dbReference type="Pfam" id="PF12770">
    <property type="entry name" value="CHAT"/>
    <property type="match status" value="1"/>
</dbReference>
<evidence type="ECO:0000313" key="3">
    <source>
        <dbReference type="Proteomes" id="UP000320707"/>
    </source>
</evidence>
<evidence type="ECO:0000259" key="1">
    <source>
        <dbReference type="Pfam" id="PF12770"/>
    </source>
</evidence>
<dbReference type="Gene3D" id="1.25.40.10">
    <property type="entry name" value="Tetratricopeptide repeat domain"/>
    <property type="match status" value="2"/>
</dbReference>
<organism evidence="2 3">
    <name type="scientific">Fusarium oxysporum f. sp. cubense</name>
    <dbReference type="NCBI Taxonomy" id="61366"/>
    <lineage>
        <taxon>Eukaryota</taxon>
        <taxon>Fungi</taxon>
        <taxon>Dikarya</taxon>
        <taxon>Ascomycota</taxon>
        <taxon>Pezizomycotina</taxon>
        <taxon>Sordariomycetes</taxon>
        <taxon>Hypocreomycetidae</taxon>
        <taxon>Hypocreales</taxon>
        <taxon>Nectriaceae</taxon>
        <taxon>Fusarium</taxon>
        <taxon>Fusarium oxysporum species complex</taxon>
    </lineage>
</organism>
<evidence type="ECO:0000313" key="2">
    <source>
        <dbReference type="EMBL" id="TVY72852.1"/>
    </source>
</evidence>
<proteinExistence type="predicted"/>
<dbReference type="SUPFAM" id="SSF48452">
    <property type="entry name" value="TPR-like"/>
    <property type="match status" value="1"/>
</dbReference>
<dbReference type="InterPro" id="IPR011990">
    <property type="entry name" value="TPR-like_helical_dom_sf"/>
</dbReference>
<gene>
    <name evidence="2" type="ORF">Focb16_v011596</name>
</gene>
<protein>
    <submittedName>
        <fullName evidence="2">Putative 30S ribosomal protein S17-like protein</fullName>
    </submittedName>
</protein>
<dbReference type="AlphaFoldDB" id="A0A559LGF9"/>
<reference evidence="2 3" key="1">
    <citation type="journal article" date="2019" name="Microbiol. Resour. Announc.">
        <title>High-quality draft genome sequence of Fusarium oxysporum f. sp. cubense strain 160527, a causal agent of Panama disease.</title>
        <authorList>
            <person name="Asai S."/>
            <person name="Ayukawa Y."/>
            <person name="Gan P."/>
            <person name="Masuda S."/>
            <person name="Komatsu K."/>
            <person name="Shirasu K."/>
            <person name="Arie T."/>
        </authorList>
    </citation>
    <scope>NUCLEOTIDE SEQUENCE [LARGE SCALE GENOMIC DNA]</scope>
    <source>
        <strain evidence="2 3">160527</strain>
    </source>
</reference>
<comment type="caution">
    <text evidence="2">The sequence shown here is derived from an EMBL/GenBank/DDBJ whole genome shotgun (WGS) entry which is preliminary data.</text>
</comment>
<keyword evidence="2" id="KW-0687">Ribonucleoprotein</keyword>